<feature type="transmembrane region" description="Helical" evidence="2">
    <location>
        <begin position="51"/>
        <end position="68"/>
    </location>
</feature>
<sequence>MAFKRGSQELDDMIPIKSPEQTAESLQEVGPDVFDHTQLARLGKRPVLKRNFRFLTILGFSCAILVTWEGTLMNFAPGLSNGGAGGMIYGFIFV</sequence>
<proteinExistence type="predicted"/>
<feature type="region of interest" description="Disordered" evidence="1">
    <location>
        <begin position="1"/>
        <end position="27"/>
    </location>
</feature>
<dbReference type="EMBL" id="MIKF01000569">
    <property type="protein sequence ID" value="RTE69483.1"/>
    <property type="molecule type" value="Genomic_DNA"/>
</dbReference>
<evidence type="ECO:0000313" key="3">
    <source>
        <dbReference type="EMBL" id="RTE69483.1"/>
    </source>
</evidence>
<dbReference type="AlphaFoldDB" id="A0A430L169"/>
<keyword evidence="4" id="KW-1185">Reference proteome</keyword>
<accession>A0A430L169</accession>
<keyword evidence="2" id="KW-0812">Transmembrane</keyword>
<dbReference type="Proteomes" id="UP000287124">
    <property type="component" value="Unassembled WGS sequence"/>
</dbReference>
<protein>
    <submittedName>
        <fullName evidence="3">Uncharacterized protein</fullName>
    </submittedName>
</protein>
<evidence type="ECO:0000256" key="2">
    <source>
        <dbReference type="SAM" id="Phobius"/>
    </source>
</evidence>
<evidence type="ECO:0000256" key="1">
    <source>
        <dbReference type="SAM" id="MobiDB-lite"/>
    </source>
</evidence>
<keyword evidence="2" id="KW-1133">Transmembrane helix</keyword>
<gene>
    <name evidence="3" type="ORF">BHE90_016135</name>
</gene>
<keyword evidence="2" id="KW-0472">Membrane</keyword>
<organism evidence="3 4">
    <name type="scientific">Fusarium euwallaceae</name>
    <dbReference type="NCBI Taxonomy" id="1147111"/>
    <lineage>
        <taxon>Eukaryota</taxon>
        <taxon>Fungi</taxon>
        <taxon>Dikarya</taxon>
        <taxon>Ascomycota</taxon>
        <taxon>Pezizomycotina</taxon>
        <taxon>Sordariomycetes</taxon>
        <taxon>Hypocreomycetidae</taxon>
        <taxon>Hypocreales</taxon>
        <taxon>Nectriaceae</taxon>
        <taxon>Fusarium</taxon>
        <taxon>Fusarium solani species complex</taxon>
    </lineage>
</organism>
<name>A0A430L169_9HYPO</name>
<comment type="caution">
    <text evidence="3">The sequence shown here is derived from an EMBL/GenBank/DDBJ whole genome shotgun (WGS) entry which is preliminary data.</text>
</comment>
<reference evidence="3 4" key="1">
    <citation type="submission" date="2017-06" db="EMBL/GenBank/DDBJ databases">
        <title>Comparative genomic analysis of Ambrosia Fusariam Clade fungi.</title>
        <authorList>
            <person name="Stajich J.E."/>
            <person name="Carrillo J."/>
            <person name="Kijimoto T."/>
            <person name="Eskalen A."/>
            <person name="O'Donnell K."/>
            <person name="Kasson M."/>
        </authorList>
    </citation>
    <scope>NUCLEOTIDE SEQUENCE [LARGE SCALE GENOMIC DNA]</scope>
    <source>
        <strain evidence="3 4">UCR1854</strain>
    </source>
</reference>
<evidence type="ECO:0000313" key="4">
    <source>
        <dbReference type="Proteomes" id="UP000287124"/>
    </source>
</evidence>